<proteinExistence type="predicted"/>
<keyword evidence="2" id="KW-1185">Reference proteome</keyword>
<dbReference type="Proteomes" id="UP000291151">
    <property type="component" value="Chromosome"/>
</dbReference>
<sequence>MKVNHRFVEKVDPIEEKKRLLLRKEMKEAYRKNRDFLYARNKINQLFQHLLENPEETNEKPKAEEVSKEYFQLLSYTPFSQIPLAQNAKTKKMVEGNRLFKNFQQSKGQKVSFNKILESPIFKKRMYQKAINTYTFQMNLAQNQFRLYEPIFSQTA</sequence>
<evidence type="ECO:0000313" key="2">
    <source>
        <dbReference type="Proteomes" id="UP000291151"/>
    </source>
</evidence>
<gene>
    <name evidence="1" type="ORF">DKZ56_04240</name>
</gene>
<organism evidence="1 2">
    <name type="scientific">Ureibacillus thermophilus</name>
    <dbReference type="NCBI Taxonomy" id="367743"/>
    <lineage>
        <taxon>Bacteria</taxon>
        <taxon>Bacillati</taxon>
        <taxon>Bacillota</taxon>
        <taxon>Bacilli</taxon>
        <taxon>Bacillales</taxon>
        <taxon>Caryophanaceae</taxon>
        <taxon>Ureibacillus</taxon>
    </lineage>
</organism>
<dbReference type="KEGG" id="uth:DKZ56_04240"/>
<protein>
    <submittedName>
        <fullName evidence="1">Uncharacterized protein</fullName>
    </submittedName>
</protein>
<dbReference type="RefSeq" id="WP_208651527.1">
    <property type="nucleotide sequence ID" value="NZ_CP036528.1"/>
</dbReference>
<accession>A0A4P6UQ90</accession>
<dbReference type="EMBL" id="CP036528">
    <property type="protein sequence ID" value="QBK25134.1"/>
    <property type="molecule type" value="Genomic_DNA"/>
</dbReference>
<evidence type="ECO:0000313" key="1">
    <source>
        <dbReference type="EMBL" id="QBK25134.1"/>
    </source>
</evidence>
<name>A0A4P6UQ90_9BACL</name>
<dbReference type="AlphaFoldDB" id="A0A4P6UQ90"/>
<reference evidence="1 2" key="1">
    <citation type="submission" date="2019-02" db="EMBL/GenBank/DDBJ databases">
        <title>Ureibacillus thermophilus.</title>
        <authorList>
            <person name="Sunny J.S."/>
            <person name="Natarajan A."/>
            <person name="Saleena L.M."/>
        </authorList>
    </citation>
    <scope>NUCLEOTIDE SEQUENCE [LARGE SCALE GENOMIC DNA]</scope>
    <source>
        <strain evidence="1 2">LM102</strain>
    </source>
</reference>